<evidence type="ECO:0000256" key="1">
    <source>
        <dbReference type="SAM" id="Phobius"/>
    </source>
</evidence>
<accession>A0A812NDZ6</accession>
<name>A0A812NDZ6_9DINO</name>
<feature type="transmembrane region" description="Helical" evidence="1">
    <location>
        <begin position="30"/>
        <end position="51"/>
    </location>
</feature>
<evidence type="ECO:0000259" key="2">
    <source>
        <dbReference type="Pfam" id="PF03372"/>
    </source>
</evidence>
<protein>
    <recommendedName>
        <fullName evidence="2">Endonuclease/exonuclease/phosphatase domain-containing protein</fullName>
    </recommendedName>
</protein>
<sequence>MYRGQRLRAQPTLLPVAEEEKESVKPRIRFLCWNAGGLSSVLYAEICVWMMQPKQQNIGIFMIQETHWDFTSDWVTDEWCLCHSATSKKGSGGVLIGIRRKLVDPSTIRWHDHVPGMLLQVRCQLGKQQLDIICLYQHAYLNQAGQSDAILMKRRQLWGSLESLLASLPVRSHVILGGDFNAQLRSESKIVGMGLLSKDLTEKEKEDRELLMQALARHRFCVRNTWGAKKYASTYFHPKAISQLDYVCVRQPLADGVAKQTRATSFPLAGWRSVGHRPLVGSVPIRWTPWARKQKVTQTSAKRDSSQLLWLSAHPGKQTISDLRDAVQDVGGTPPEKPSKPQLEAVDGLVLSCWDIRRAMVAAQRQFHQSMKFIFLFFWLKIKYQKAHRLLKRAMRARKRKQTIQLLEQAERAANNKDSRALFGVIRLLCPGGRAQRIRLRGGEGQLLTGAEECEALARYAQKLFADATYRELPLLPIPEEFF</sequence>
<keyword evidence="4" id="KW-1185">Reference proteome</keyword>
<keyword evidence="1" id="KW-1133">Transmembrane helix</keyword>
<reference evidence="3" key="1">
    <citation type="submission" date="2021-02" db="EMBL/GenBank/DDBJ databases">
        <authorList>
            <person name="Dougan E. K."/>
            <person name="Rhodes N."/>
            <person name="Thang M."/>
            <person name="Chan C."/>
        </authorList>
    </citation>
    <scope>NUCLEOTIDE SEQUENCE</scope>
</reference>
<dbReference type="EMBL" id="CAJNJA010012071">
    <property type="protein sequence ID" value="CAE7287663.1"/>
    <property type="molecule type" value="Genomic_DNA"/>
</dbReference>
<feature type="domain" description="Endonuclease/exonuclease/phosphatase" evidence="2">
    <location>
        <begin position="33"/>
        <end position="257"/>
    </location>
</feature>
<comment type="caution">
    <text evidence="3">The sequence shown here is derived from an EMBL/GenBank/DDBJ whole genome shotgun (WGS) entry which is preliminary data.</text>
</comment>
<dbReference type="OrthoDB" id="419266at2759"/>
<organism evidence="3 4">
    <name type="scientific">Symbiodinium necroappetens</name>
    <dbReference type="NCBI Taxonomy" id="1628268"/>
    <lineage>
        <taxon>Eukaryota</taxon>
        <taxon>Sar</taxon>
        <taxon>Alveolata</taxon>
        <taxon>Dinophyceae</taxon>
        <taxon>Suessiales</taxon>
        <taxon>Symbiodiniaceae</taxon>
        <taxon>Symbiodinium</taxon>
    </lineage>
</organism>
<dbReference type="Gene3D" id="3.60.10.10">
    <property type="entry name" value="Endonuclease/exonuclease/phosphatase"/>
    <property type="match status" value="1"/>
</dbReference>
<gene>
    <name evidence="3" type="ORF">SNEC2469_LOCUS7034</name>
</gene>
<dbReference type="GO" id="GO:0003824">
    <property type="term" value="F:catalytic activity"/>
    <property type="evidence" value="ECO:0007669"/>
    <property type="project" value="InterPro"/>
</dbReference>
<dbReference type="SUPFAM" id="SSF56219">
    <property type="entry name" value="DNase I-like"/>
    <property type="match status" value="1"/>
</dbReference>
<dbReference type="InterPro" id="IPR036691">
    <property type="entry name" value="Endo/exonu/phosph_ase_sf"/>
</dbReference>
<evidence type="ECO:0000313" key="3">
    <source>
        <dbReference type="EMBL" id="CAE7287663.1"/>
    </source>
</evidence>
<dbReference type="AlphaFoldDB" id="A0A812NDZ6"/>
<dbReference type="Pfam" id="PF03372">
    <property type="entry name" value="Exo_endo_phos"/>
    <property type="match status" value="1"/>
</dbReference>
<keyword evidence="1" id="KW-0472">Membrane</keyword>
<dbReference type="Proteomes" id="UP000601435">
    <property type="component" value="Unassembled WGS sequence"/>
</dbReference>
<dbReference type="InterPro" id="IPR005135">
    <property type="entry name" value="Endo/exonuclease/phosphatase"/>
</dbReference>
<keyword evidence="1" id="KW-0812">Transmembrane</keyword>
<evidence type="ECO:0000313" key="4">
    <source>
        <dbReference type="Proteomes" id="UP000601435"/>
    </source>
</evidence>
<proteinExistence type="predicted"/>